<dbReference type="AlphaFoldDB" id="A0AAN9E2Z7"/>
<gene>
    <name evidence="1" type="ORF">RIF29_40325</name>
</gene>
<organism evidence="1 2">
    <name type="scientific">Crotalaria pallida</name>
    <name type="common">Smooth rattlebox</name>
    <name type="synonym">Crotalaria striata</name>
    <dbReference type="NCBI Taxonomy" id="3830"/>
    <lineage>
        <taxon>Eukaryota</taxon>
        <taxon>Viridiplantae</taxon>
        <taxon>Streptophyta</taxon>
        <taxon>Embryophyta</taxon>
        <taxon>Tracheophyta</taxon>
        <taxon>Spermatophyta</taxon>
        <taxon>Magnoliopsida</taxon>
        <taxon>eudicotyledons</taxon>
        <taxon>Gunneridae</taxon>
        <taxon>Pentapetalae</taxon>
        <taxon>rosids</taxon>
        <taxon>fabids</taxon>
        <taxon>Fabales</taxon>
        <taxon>Fabaceae</taxon>
        <taxon>Papilionoideae</taxon>
        <taxon>50 kb inversion clade</taxon>
        <taxon>genistoids sensu lato</taxon>
        <taxon>core genistoids</taxon>
        <taxon>Crotalarieae</taxon>
        <taxon>Crotalaria</taxon>
    </lineage>
</organism>
<protein>
    <submittedName>
        <fullName evidence="1">Uncharacterized protein</fullName>
    </submittedName>
</protein>
<keyword evidence="2" id="KW-1185">Reference proteome</keyword>
<proteinExistence type="predicted"/>
<reference evidence="1 2" key="1">
    <citation type="submission" date="2024-01" db="EMBL/GenBank/DDBJ databases">
        <title>The genomes of 5 underutilized Papilionoideae crops provide insights into root nodulation and disease resistanc.</title>
        <authorList>
            <person name="Yuan L."/>
        </authorList>
    </citation>
    <scope>NUCLEOTIDE SEQUENCE [LARGE SCALE GENOMIC DNA]</scope>
    <source>
        <strain evidence="1">ZHUSHIDOU_FW_LH</strain>
        <tissue evidence="1">Leaf</tissue>
    </source>
</reference>
<name>A0AAN9E2Z7_CROPI</name>
<sequence length="144" mass="16450">MLNLSSHFLPDLEAPWSSVWAHTCYYLWIWRNKETFCDDFRRPILPVSFIYSRVKLYIDAVHNYGAKAISVRSRVETDIRWIPPPASWVCLNTDGAAKGSCSVAGSSVGSVCSMRLVTAIRRLLVDGWQVEFLVFLVGKHFAFY</sequence>
<evidence type="ECO:0000313" key="1">
    <source>
        <dbReference type="EMBL" id="KAK7245479.1"/>
    </source>
</evidence>
<comment type="caution">
    <text evidence="1">The sequence shown here is derived from an EMBL/GenBank/DDBJ whole genome shotgun (WGS) entry which is preliminary data.</text>
</comment>
<evidence type="ECO:0000313" key="2">
    <source>
        <dbReference type="Proteomes" id="UP001372338"/>
    </source>
</evidence>
<accession>A0AAN9E2Z7</accession>
<dbReference type="EMBL" id="JAYWIO010000008">
    <property type="protein sequence ID" value="KAK7245479.1"/>
    <property type="molecule type" value="Genomic_DNA"/>
</dbReference>
<dbReference type="Proteomes" id="UP001372338">
    <property type="component" value="Unassembled WGS sequence"/>
</dbReference>